<dbReference type="PANTHER" id="PTHR33418">
    <property type="entry name" value="HELICASE-ASSOCIATED"/>
    <property type="match status" value="1"/>
</dbReference>
<dbReference type="Gene3D" id="6.10.140.530">
    <property type="match status" value="1"/>
</dbReference>
<dbReference type="PANTHER" id="PTHR33418:SF1">
    <property type="entry name" value="HELICASE-ASSOCIATED DOMAIN-CONTAINING PROTEIN"/>
    <property type="match status" value="1"/>
</dbReference>
<evidence type="ECO:0000259" key="2">
    <source>
        <dbReference type="Pfam" id="PF03457"/>
    </source>
</evidence>
<proteinExistence type="predicted"/>
<protein>
    <recommendedName>
        <fullName evidence="2">Helicase-associated domain-containing protein</fullName>
    </recommendedName>
</protein>
<evidence type="ECO:0000256" key="1">
    <source>
        <dbReference type="SAM" id="MobiDB-lite"/>
    </source>
</evidence>
<organism evidence="3 4">
    <name type="scientific">Pseudo-nitzschia multistriata</name>
    <dbReference type="NCBI Taxonomy" id="183589"/>
    <lineage>
        <taxon>Eukaryota</taxon>
        <taxon>Sar</taxon>
        <taxon>Stramenopiles</taxon>
        <taxon>Ochrophyta</taxon>
        <taxon>Bacillariophyta</taxon>
        <taxon>Bacillariophyceae</taxon>
        <taxon>Bacillariophycidae</taxon>
        <taxon>Bacillariales</taxon>
        <taxon>Bacillariaceae</taxon>
        <taxon>Pseudo-nitzschia</taxon>
    </lineage>
</organism>
<evidence type="ECO:0000313" key="4">
    <source>
        <dbReference type="Proteomes" id="UP000291116"/>
    </source>
</evidence>
<dbReference type="EMBL" id="CAACVS010000396">
    <property type="protein sequence ID" value="VEU41944.1"/>
    <property type="molecule type" value="Genomic_DNA"/>
</dbReference>
<dbReference type="AlphaFoldDB" id="A0A448ZIS6"/>
<feature type="domain" description="Helicase-associated" evidence="2">
    <location>
        <begin position="238"/>
        <end position="294"/>
    </location>
</feature>
<sequence>MSPLTRFLNGRASAHAPLHIPHCTNTSEDEFLKSEVLLLRLENNIKDDKLVAVTQSLHEKEQEVIDLRANMSVVNTSIHRLKRNIATNTELERENNKKQKVIDDLLLKICNYDQRLKEQSAIIAQQHQLLQKQTSQDVDLNARVIPFLMNSVSILRPSVTNITAIYQKGGYQQQEHQQRLQYSKLLESTKAHLSSNTTTTNNSACSKTSTKKSTSQALSSVESTSKKASKYAHISMADRWMNRYNELIEYKKEHGSTLVPQRYKKNPKLGKWVTHQRSSCLTEERKALLDEIGFVWDATRKGPLPVSILKS</sequence>
<feature type="region of interest" description="Disordered" evidence="1">
    <location>
        <begin position="193"/>
        <end position="222"/>
    </location>
</feature>
<gene>
    <name evidence="3" type="ORF">PSNMU_V1.4_AUG-EV-PASAV3_0088320</name>
</gene>
<reference evidence="3 4" key="1">
    <citation type="submission" date="2019-01" db="EMBL/GenBank/DDBJ databases">
        <authorList>
            <person name="Ferrante I. M."/>
        </authorList>
    </citation>
    <scope>NUCLEOTIDE SEQUENCE [LARGE SCALE GENOMIC DNA]</scope>
    <source>
        <strain evidence="3 4">B856</strain>
    </source>
</reference>
<feature type="compositionally biased region" description="Low complexity" evidence="1">
    <location>
        <begin position="194"/>
        <end position="215"/>
    </location>
</feature>
<dbReference type="InterPro" id="IPR005114">
    <property type="entry name" value="Helicase_assoc"/>
</dbReference>
<keyword evidence="4" id="KW-1185">Reference proteome</keyword>
<dbReference type="Pfam" id="PF03457">
    <property type="entry name" value="HA"/>
    <property type="match status" value="1"/>
</dbReference>
<dbReference type="Proteomes" id="UP000291116">
    <property type="component" value="Unassembled WGS sequence"/>
</dbReference>
<evidence type="ECO:0000313" key="3">
    <source>
        <dbReference type="EMBL" id="VEU41944.1"/>
    </source>
</evidence>
<accession>A0A448ZIS6</accession>
<dbReference type="OrthoDB" id="42040at2759"/>
<name>A0A448ZIS6_9STRA</name>